<keyword evidence="4" id="KW-0138">CF(0)</keyword>
<evidence type="ECO:0008006" key="14">
    <source>
        <dbReference type="Google" id="ProtNLM"/>
    </source>
</evidence>
<evidence type="ECO:0000256" key="10">
    <source>
        <dbReference type="ARBA" id="ARBA00023310"/>
    </source>
</evidence>
<feature type="transmembrane region" description="Helical" evidence="11">
    <location>
        <begin position="24"/>
        <end position="44"/>
    </location>
</feature>
<feature type="transmembrane region" description="Helical" evidence="11">
    <location>
        <begin position="104"/>
        <end position="127"/>
    </location>
</feature>
<comment type="similarity">
    <text evidence="2">Belongs to the ATPase A chain family.</text>
</comment>
<feature type="transmembrane region" description="Helical" evidence="11">
    <location>
        <begin position="148"/>
        <end position="166"/>
    </location>
</feature>
<dbReference type="Proteomes" id="UP000230531">
    <property type="component" value="Chromosome"/>
</dbReference>
<feature type="transmembrane region" description="Helical" evidence="11">
    <location>
        <begin position="65"/>
        <end position="84"/>
    </location>
</feature>
<dbReference type="GO" id="GO:0005886">
    <property type="term" value="C:plasma membrane"/>
    <property type="evidence" value="ECO:0007669"/>
    <property type="project" value="TreeGrafter"/>
</dbReference>
<keyword evidence="6" id="KW-0375">Hydrogen ion transport</keyword>
<dbReference type="RefSeq" id="WP_157801501.1">
    <property type="nucleotide sequence ID" value="NZ_CP024798.1"/>
</dbReference>
<evidence type="ECO:0000256" key="6">
    <source>
        <dbReference type="ARBA" id="ARBA00022781"/>
    </source>
</evidence>
<proteinExistence type="inferred from homology"/>
<organism evidence="12 13">
    <name type="scientific">Carsonella ruddii</name>
    <dbReference type="NCBI Taxonomy" id="114186"/>
    <lineage>
        <taxon>Bacteria</taxon>
        <taxon>Pseudomonadati</taxon>
        <taxon>Pseudomonadota</taxon>
        <taxon>Gammaproteobacteria</taxon>
        <taxon>Oceanospirillales</taxon>
        <taxon>Halomonadaceae</taxon>
        <taxon>Zymobacter group</taxon>
        <taxon>Candidatus Carsonella</taxon>
    </lineage>
</organism>
<evidence type="ECO:0000256" key="1">
    <source>
        <dbReference type="ARBA" id="ARBA00004141"/>
    </source>
</evidence>
<evidence type="ECO:0000256" key="7">
    <source>
        <dbReference type="ARBA" id="ARBA00022989"/>
    </source>
</evidence>
<sequence length="230" mass="27430">MDILKNIYLSFNFIKNNSLFDNDINLISLVFKIFIFYLFIKLNISKVFIYFKNFINKSINKENRKILLFFISLIFFNILIYNLSDILPNDLLKNIFKKEFNIVATSNINITFSFSIISFLIINYLSIKKNGISNFILYFLKNPIKKKYMFFFNFIIEFISFVMKPISLSLRLFGNIFSSEIIFNLINNMNIFFNILLNLLWGIFHYLVLPLQAYIFTTLITIYVSQSLKH</sequence>
<evidence type="ECO:0000256" key="3">
    <source>
        <dbReference type="ARBA" id="ARBA00022448"/>
    </source>
</evidence>
<accession>A0A2K8K498</accession>
<evidence type="ECO:0000256" key="5">
    <source>
        <dbReference type="ARBA" id="ARBA00022692"/>
    </source>
</evidence>
<dbReference type="InterPro" id="IPR023011">
    <property type="entry name" value="ATP_synth_F0_asu_AS"/>
</dbReference>
<dbReference type="SUPFAM" id="SSF81336">
    <property type="entry name" value="F1F0 ATP synthase subunit A"/>
    <property type="match status" value="1"/>
</dbReference>
<protein>
    <recommendedName>
        <fullName evidence="14">ATP synthase subunit a</fullName>
    </recommendedName>
</protein>
<keyword evidence="5 11" id="KW-0812">Transmembrane</keyword>
<comment type="subcellular location">
    <subcellularLocation>
        <location evidence="1">Membrane</location>
        <topology evidence="1">Multi-pass membrane protein</topology>
    </subcellularLocation>
</comment>
<keyword evidence="3" id="KW-0813">Transport</keyword>
<dbReference type="GO" id="GO:0042777">
    <property type="term" value="P:proton motive force-driven plasma membrane ATP synthesis"/>
    <property type="evidence" value="ECO:0007669"/>
    <property type="project" value="TreeGrafter"/>
</dbReference>
<evidence type="ECO:0000313" key="12">
    <source>
        <dbReference type="EMBL" id="ATX33432.1"/>
    </source>
</evidence>
<dbReference type="CDD" id="cd00310">
    <property type="entry name" value="ATP-synt_Fo_a_6"/>
    <property type="match status" value="1"/>
</dbReference>
<dbReference type="PANTHER" id="PTHR42823">
    <property type="entry name" value="ATP SYNTHASE SUBUNIT A, CHLOROPLASTIC"/>
    <property type="match status" value="1"/>
</dbReference>
<keyword evidence="8" id="KW-0406">Ion transport</keyword>
<evidence type="ECO:0000313" key="13">
    <source>
        <dbReference type="Proteomes" id="UP000230531"/>
    </source>
</evidence>
<dbReference type="PANTHER" id="PTHR42823:SF3">
    <property type="entry name" value="ATP SYNTHASE SUBUNIT A, CHLOROPLASTIC"/>
    <property type="match status" value="1"/>
</dbReference>
<keyword evidence="7 11" id="KW-1133">Transmembrane helix</keyword>
<keyword evidence="9 11" id="KW-0472">Membrane</keyword>
<evidence type="ECO:0000256" key="4">
    <source>
        <dbReference type="ARBA" id="ARBA00022547"/>
    </source>
</evidence>
<evidence type="ECO:0000256" key="9">
    <source>
        <dbReference type="ARBA" id="ARBA00023136"/>
    </source>
</evidence>
<evidence type="ECO:0000256" key="2">
    <source>
        <dbReference type="ARBA" id="ARBA00006810"/>
    </source>
</evidence>
<dbReference type="EMBL" id="CP024798">
    <property type="protein sequence ID" value="ATX33432.1"/>
    <property type="molecule type" value="Genomic_DNA"/>
</dbReference>
<keyword evidence="10" id="KW-0066">ATP synthesis</keyword>
<dbReference type="OrthoDB" id="9789241at2"/>
<reference evidence="12 13" key="1">
    <citation type="submission" date="2017-11" db="EMBL/GenBank/DDBJ databases">
        <title>The genome sequence of Candidatus Carsonella ruddii from the psyllid Bactericera trigonica.</title>
        <authorList>
            <person name="Katsir L."/>
            <person name="Zhepu R."/>
            <person name="Piasezky A."/>
            <person name="Jong J."/>
            <person name="Sela N."/>
            <person name="Freilich S."/>
            <person name="Bahar O."/>
        </authorList>
    </citation>
    <scope>NUCLEOTIDE SEQUENCE [LARGE SCALE GENOMIC DNA]</scope>
    <source>
        <strain evidence="12 13">BT</strain>
    </source>
</reference>
<dbReference type="Gene3D" id="1.20.120.220">
    <property type="entry name" value="ATP synthase, F0 complex, subunit A"/>
    <property type="match status" value="1"/>
</dbReference>
<evidence type="ECO:0000256" key="11">
    <source>
        <dbReference type="SAM" id="Phobius"/>
    </source>
</evidence>
<dbReference type="PROSITE" id="PS00449">
    <property type="entry name" value="ATPASE_A"/>
    <property type="match status" value="1"/>
</dbReference>
<feature type="transmembrane region" description="Helical" evidence="11">
    <location>
        <begin position="203"/>
        <end position="224"/>
    </location>
</feature>
<dbReference type="Pfam" id="PF00119">
    <property type="entry name" value="ATP-synt_A"/>
    <property type="match status" value="1"/>
</dbReference>
<dbReference type="GO" id="GO:0046933">
    <property type="term" value="F:proton-transporting ATP synthase activity, rotational mechanism"/>
    <property type="evidence" value="ECO:0007669"/>
    <property type="project" value="TreeGrafter"/>
</dbReference>
<name>A0A2K8K498_CARRU</name>
<gene>
    <name evidence="12" type="ORF">CUN91_00485</name>
</gene>
<dbReference type="InterPro" id="IPR045082">
    <property type="entry name" value="ATP_syn_F0_a_bact/chloroplast"/>
</dbReference>
<dbReference type="AlphaFoldDB" id="A0A2K8K498"/>
<dbReference type="InterPro" id="IPR000568">
    <property type="entry name" value="ATP_synth_F0_asu"/>
</dbReference>
<dbReference type="InterPro" id="IPR035908">
    <property type="entry name" value="F0_ATP_A_sf"/>
</dbReference>
<evidence type="ECO:0000256" key="8">
    <source>
        <dbReference type="ARBA" id="ARBA00023065"/>
    </source>
</evidence>
<dbReference type="GO" id="GO:0045259">
    <property type="term" value="C:proton-transporting ATP synthase complex"/>
    <property type="evidence" value="ECO:0007669"/>
    <property type="project" value="UniProtKB-KW"/>
</dbReference>